<protein>
    <submittedName>
        <fullName evidence="9">Zinc finger protein 26</fullName>
    </submittedName>
</protein>
<dbReference type="Gene3D" id="3.30.160.60">
    <property type="entry name" value="Classic Zinc Finger"/>
    <property type="match status" value="1"/>
</dbReference>
<proteinExistence type="inferred from homology"/>
<evidence type="ECO:0000313" key="10">
    <source>
        <dbReference type="Proteomes" id="UP000887013"/>
    </source>
</evidence>
<keyword evidence="4" id="KW-0862">Zinc</keyword>
<gene>
    <name evidence="9" type="primary">NCL1_29571</name>
    <name evidence="9" type="ORF">NPIL_658281</name>
</gene>
<evidence type="ECO:0000256" key="1">
    <source>
        <dbReference type="ARBA" id="ARBA00022723"/>
    </source>
</evidence>
<dbReference type="InterPro" id="IPR050527">
    <property type="entry name" value="Snail/Krueppel_Znf"/>
</dbReference>
<evidence type="ECO:0000259" key="8">
    <source>
        <dbReference type="PROSITE" id="PS50157"/>
    </source>
</evidence>
<evidence type="ECO:0000313" key="9">
    <source>
        <dbReference type="EMBL" id="GFT42814.1"/>
    </source>
</evidence>
<keyword evidence="10" id="KW-1185">Reference proteome</keyword>
<keyword evidence="5" id="KW-0539">Nucleus</keyword>
<dbReference type="Proteomes" id="UP000887013">
    <property type="component" value="Unassembled WGS sequence"/>
</dbReference>
<dbReference type="GO" id="GO:0008270">
    <property type="term" value="F:zinc ion binding"/>
    <property type="evidence" value="ECO:0007669"/>
    <property type="project" value="UniProtKB-KW"/>
</dbReference>
<name>A0A8X6TSJ5_NEPPI</name>
<dbReference type="SMART" id="SM00355">
    <property type="entry name" value="ZnF_C2H2"/>
    <property type="match status" value="2"/>
</dbReference>
<evidence type="ECO:0000256" key="6">
    <source>
        <dbReference type="ARBA" id="ARBA00037948"/>
    </source>
</evidence>
<comment type="caution">
    <text evidence="9">The sequence shown here is derived from an EMBL/GenBank/DDBJ whole genome shotgun (WGS) entry which is preliminary data.</text>
</comment>
<dbReference type="AlphaFoldDB" id="A0A8X6TSJ5"/>
<organism evidence="9 10">
    <name type="scientific">Nephila pilipes</name>
    <name type="common">Giant wood spider</name>
    <name type="synonym">Nephila maculata</name>
    <dbReference type="NCBI Taxonomy" id="299642"/>
    <lineage>
        <taxon>Eukaryota</taxon>
        <taxon>Metazoa</taxon>
        <taxon>Ecdysozoa</taxon>
        <taxon>Arthropoda</taxon>
        <taxon>Chelicerata</taxon>
        <taxon>Arachnida</taxon>
        <taxon>Araneae</taxon>
        <taxon>Araneomorphae</taxon>
        <taxon>Entelegynae</taxon>
        <taxon>Araneoidea</taxon>
        <taxon>Nephilidae</taxon>
        <taxon>Nephila</taxon>
    </lineage>
</organism>
<sequence length="230" mass="26917">MNAVLEFHFIKRFIATMYFWMRSSFSNFRYHTAEWLSTSVISSLPRNISHLEDCFRFALREPKSVNFKMFPNPPRTCPDCGKTFTRQSSLVDHMKLHTDNLGDLPLKYADITGDVDFPDEDNHAASFLAYYHLNETVTEKNQEDVPPILKEKSFKCVHCLKSFRYRTSLFQHVCEGGLQKGFRSKNRKERDKTIEVAKSFCCLYWLSSPHRTLQALVIKLHLAEMDIMKS</sequence>
<dbReference type="PANTHER" id="PTHR24388:SF50">
    <property type="entry name" value="ZINC FINGER PROTEIN 646"/>
    <property type="match status" value="1"/>
</dbReference>
<feature type="domain" description="C2H2-type" evidence="8">
    <location>
        <begin position="75"/>
        <end position="102"/>
    </location>
</feature>
<dbReference type="EMBL" id="BMAW01063989">
    <property type="protein sequence ID" value="GFT42814.1"/>
    <property type="molecule type" value="Genomic_DNA"/>
</dbReference>
<dbReference type="PANTHER" id="PTHR24388">
    <property type="entry name" value="ZINC FINGER PROTEIN"/>
    <property type="match status" value="1"/>
</dbReference>
<keyword evidence="1" id="KW-0479">Metal-binding</keyword>
<dbReference type="GO" id="GO:0000981">
    <property type="term" value="F:DNA-binding transcription factor activity, RNA polymerase II-specific"/>
    <property type="evidence" value="ECO:0007669"/>
    <property type="project" value="TreeGrafter"/>
</dbReference>
<dbReference type="InterPro" id="IPR036236">
    <property type="entry name" value="Znf_C2H2_sf"/>
</dbReference>
<dbReference type="SUPFAM" id="SSF57667">
    <property type="entry name" value="beta-beta-alpha zinc fingers"/>
    <property type="match status" value="1"/>
</dbReference>
<dbReference type="Pfam" id="PF00096">
    <property type="entry name" value="zf-C2H2"/>
    <property type="match status" value="1"/>
</dbReference>
<evidence type="ECO:0000256" key="5">
    <source>
        <dbReference type="ARBA" id="ARBA00023242"/>
    </source>
</evidence>
<dbReference type="FunFam" id="3.30.160.60:FF:000065">
    <property type="entry name" value="B-cell CLL/lymphoma 6, member B"/>
    <property type="match status" value="1"/>
</dbReference>
<dbReference type="PROSITE" id="PS50157">
    <property type="entry name" value="ZINC_FINGER_C2H2_2"/>
    <property type="match status" value="2"/>
</dbReference>
<dbReference type="GO" id="GO:0000978">
    <property type="term" value="F:RNA polymerase II cis-regulatory region sequence-specific DNA binding"/>
    <property type="evidence" value="ECO:0007669"/>
    <property type="project" value="TreeGrafter"/>
</dbReference>
<keyword evidence="3 7" id="KW-0863">Zinc-finger</keyword>
<evidence type="ECO:0000256" key="7">
    <source>
        <dbReference type="PROSITE-ProRule" id="PRU00042"/>
    </source>
</evidence>
<dbReference type="OrthoDB" id="4748970at2759"/>
<reference evidence="9" key="1">
    <citation type="submission" date="2020-08" db="EMBL/GenBank/DDBJ databases">
        <title>Multicomponent nature underlies the extraordinary mechanical properties of spider dragline silk.</title>
        <authorList>
            <person name="Kono N."/>
            <person name="Nakamura H."/>
            <person name="Mori M."/>
            <person name="Yoshida Y."/>
            <person name="Ohtoshi R."/>
            <person name="Malay A.D."/>
            <person name="Moran D.A.P."/>
            <person name="Tomita M."/>
            <person name="Numata K."/>
            <person name="Arakawa K."/>
        </authorList>
    </citation>
    <scope>NUCLEOTIDE SEQUENCE</scope>
</reference>
<comment type="similarity">
    <text evidence="6">Belongs to the snail C2H2-type zinc-finger protein family.</text>
</comment>
<dbReference type="InterPro" id="IPR013087">
    <property type="entry name" value="Znf_C2H2_type"/>
</dbReference>
<evidence type="ECO:0000256" key="4">
    <source>
        <dbReference type="ARBA" id="ARBA00022833"/>
    </source>
</evidence>
<evidence type="ECO:0000256" key="2">
    <source>
        <dbReference type="ARBA" id="ARBA00022737"/>
    </source>
</evidence>
<accession>A0A8X6TSJ5</accession>
<keyword evidence="2" id="KW-0677">Repeat</keyword>
<evidence type="ECO:0000256" key="3">
    <source>
        <dbReference type="ARBA" id="ARBA00022771"/>
    </source>
</evidence>
<dbReference type="PROSITE" id="PS00028">
    <property type="entry name" value="ZINC_FINGER_C2H2_1"/>
    <property type="match status" value="1"/>
</dbReference>
<feature type="domain" description="C2H2-type" evidence="8">
    <location>
        <begin position="154"/>
        <end position="184"/>
    </location>
</feature>